<evidence type="ECO:0000256" key="3">
    <source>
        <dbReference type="ARBA" id="ARBA00022989"/>
    </source>
</evidence>
<feature type="transmembrane region" description="Helical" evidence="6">
    <location>
        <begin position="183"/>
        <end position="204"/>
    </location>
</feature>
<evidence type="ECO:0000313" key="8">
    <source>
        <dbReference type="EMBL" id="KAF6818343.1"/>
    </source>
</evidence>
<keyword evidence="2 6" id="KW-0812">Transmembrane</keyword>
<feature type="transmembrane region" description="Helical" evidence="6">
    <location>
        <begin position="481"/>
        <end position="504"/>
    </location>
</feature>
<feature type="transmembrane region" description="Helical" evidence="6">
    <location>
        <begin position="276"/>
        <end position="296"/>
    </location>
</feature>
<evidence type="ECO:0000256" key="2">
    <source>
        <dbReference type="ARBA" id="ARBA00022692"/>
    </source>
</evidence>
<dbReference type="Proteomes" id="UP000654918">
    <property type="component" value="Unassembled WGS sequence"/>
</dbReference>
<accession>A0A8H6N3M8</accession>
<feature type="transmembrane region" description="Helical" evidence="6">
    <location>
        <begin position="151"/>
        <end position="171"/>
    </location>
</feature>
<feature type="domain" description="Major facilitator superfamily (MFS) profile" evidence="7">
    <location>
        <begin position="90"/>
        <end position="542"/>
    </location>
</feature>
<dbReference type="GO" id="GO:0022857">
    <property type="term" value="F:transmembrane transporter activity"/>
    <property type="evidence" value="ECO:0007669"/>
    <property type="project" value="InterPro"/>
</dbReference>
<feature type="region of interest" description="Disordered" evidence="5">
    <location>
        <begin position="17"/>
        <end position="39"/>
    </location>
</feature>
<protein>
    <submittedName>
        <fullName evidence="8">Major facilitator superfamily transporter</fullName>
    </submittedName>
</protein>
<comment type="subcellular location">
    <subcellularLocation>
        <location evidence="1">Membrane</location>
        <topology evidence="1">Multi-pass membrane protein</topology>
    </subcellularLocation>
</comment>
<evidence type="ECO:0000256" key="5">
    <source>
        <dbReference type="SAM" id="MobiDB-lite"/>
    </source>
</evidence>
<organism evidence="8 9">
    <name type="scientific">Colletotrichum plurivorum</name>
    <dbReference type="NCBI Taxonomy" id="2175906"/>
    <lineage>
        <taxon>Eukaryota</taxon>
        <taxon>Fungi</taxon>
        <taxon>Dikarya</taxon>
        <taxon>Ascomycota</taxon>
        <taxon>Pezizomycotina</taxon>
        <taxon>Sordariomycetes</taxon>
        <taxon>Hypocreomycetidae</taxon>
        <taxon>Glomerellales</taxon>
        <taxon>Glomerellaceae</taxon>
        <taxon>Colletotrichum</taxon>
        <taxon>Colletotrichum orchidearum species complex</taxon>
    </lineage>
</organism>
<evidence type="ECO:0000256" key="4">
    <source>
        <dbReference type="ARBA" id="ARBA00023136"/>
    </source>
</evidence>
<keyword evidence="3 6" id="KW-1133">Transmembrane helix</keyword>
<dbReference type="EMBL" id="WIGO01000304">
    <property type="protein sequence ID" value="KAF6818343.1"/>
    <property type="molecule type" value="Genomic_DNA"/>
</dbReference>
<feature type="transmembrane region" description="Helical" evidence="6">
    <location>
        <begin position="516"/>
        <end position="536"/>
    </location>
</feature>
<feature type="transmembrane region" description="Helical" evidence="6">
    <location>
        <begin position="423"/>
        <end position="441"/>
    </location>
</feature>
<feature type="transmembrane region" description="Helical" evidence="6">
    <location>
        <begin position="210"/>
        <end position="236"/>
    </location>
</feature>
<feature type="transmembrane region" description="Helical" evidence="6">
    <location>
        <begin position="90"/>
        <end position="110"/>
    </location>
</feature>
<feature type="transmembrane region" description="Helical" evidence="6">
    <location>
        <begin position="447"/>
        <end position="469"/>
    </location>
</feature>
<dbReference type="InterPro" id="IPR011701">
    <property type="entry name" value="MFS"/>
</dbReference>
<dbReference type="SUPFAM" id="SSF103473">
    <property type="entry name" value="MFS general substrate transporter"/>
    <property type="match status" value="1"/>
</dbReference>
<comment type="caution">
    <text evidence="8">The sequence shown here is derived from an EMBL/GenBank/DDBJ whole genome shotgun (WGS) entry which is preliminary data.</text>
</comment>
<dbReference type="GO" id="GO:0016020">
    <property type="term" value="C:membrane"/>
    <property type="evidence" value="ECO:0007669"/>
    <property type="project" value="UniProtKB-SubCell"/>
</dbReference>
<keyword evidence="4 6" id="KW-0472">Membrane</keyword>
<evidence type="ECO:0000256" key="1">
    <source>
        <dbReference type="ARBA" id="ARBA00004141"/>
    </source>
</evidence>
<feature type="transmembrane region" description="Helical" evidence="6">
    <location>
        <begin position="248"/>
        <end position="270"/>
    </location>
</feature>
<reference evidence="8" key="1">
    <citation type="journal article" date="2020" name="Phytopathology">
        <title>Genome Sequence Resources of Colletotrichum truncatum, C. plurivorum, C. musicola, and C. sojae: Four Species Pathogenic to Soybean (Glycine max).</title>
        <authorList>
            <person name="Rogerio F."/>
            <person name="Boufleur T.R."/>
            <person name="Ciampi-Guillardi M."/>
            <person name="Sukno S.A."/>
            <person name="Thon M.R."/>
            <person name="Massola Junior N.S."/>
            <person name="Baroncelli R."/>
        </authorList>
    </citation>
    <scope>NUCLEOTIDE SEQUENCE</scope>
    <source>
        <strain evidence="8">LFN00145</strain>
    </source>
</reference>
<dbReference type="Gene3D" id="1.20.1250.20">
    <property type="entry name" value="MFS general substrate transporter like domains"/>
    <property type="match status" value="1"/>
</dbReference>
<sequence>MPRLSDEVEAAHLMDPEFPDLDGLPADAPNPGLGPTGPAAFRAFDRTRPKWTSTTTSSSPSFPGPAALPAFLRRINAALLRLQVRSPRGVILLLALLKFSITTSGMLLMIPVLRLVEDGICHRHYGLPPAEPIPEMRCKADEVQKEMAWLFGWQSLLGAVVNMGVAFPYGVLSDRIGRKPVLLLAYLGTVLSFSWAPLLLSLFPAADIRLLFAGLLFTLVGGGIVVMFNNVYAMAADVSTEHDRASNFVFLSVGAVVGGLAGPLAAGFLMERLGPWVPIKLVFLFTPFVLLVMALLPETLRPKADAEEAAVSVADVPLTSAVCDAFANALLELRRSLPILRDRNVLLCLAPPLVQGALMSAHSTTLSQYVSKHFGWTLAQTSYLLSPLGLLHLAVLGILPRVSSLLTDPRGRFRRSAFGKDALLARASFFIIAAGAVVEGVGRDVAVFALGLAMGTLGSASGPLSRAVITAFVDPGDTSRLYALTSMVDTLGSPLGGPALAWTFSVGLERKGIWTGLPWFYVSMLAASAATALAFVGEPRRRGAIYLESRERGSMEGMGFESGAEEEP</sequence>
<dbReference type="PROSITE" id="PS50850">
    <property type="entry name" value="MFS"/>
    <property type="match status" value="1"/>
</dbReference>
<evidence type="ECO:0000259" key="7">
    <source>
        <dbReference type="PROSITE" id="PS50850"/>
    </source>
</evidence>
<dbReference type="InterPro" id="IPR020846">
    <property type="entry name" value="MFS_dom"/>
</dbReference>
<dbReference type="InterPro" id="IPR036259">
    <property type="entry name" value="MFS_trans_sf"/>
</dbReference>
<dbReference type="Pfam" id="PF07690">
    <property type="entry name" value="MFS_1"/>
    <property type="match status" value="1"/>
</dbReference>
<name>A0A8H6N3M8_9PEZI</name>
<feature type="transmembrane region" description="Helical" evidence="6">
    <location>
        <begin position="383"/>
        <end position="402"/>
    </location>
</feature>
<keyword evidence="9" id="KW-1185">Reference proteome</keyword>
<evidence type="ECO:0000313" key="9">
    <source>
        <dbReference type="Proteomes" id="UP000654918"/>
    </source>
</evidence>
<dbReference type="PANTHER" id="PTHR23507">
    <property type="entry name" value="ZGC:174356"/>
    <property type="match status" value="1"/>
</dbReference>
<proteinExistence type="predicted"/>
<feature type="transmembrane region" description="Helical" evidence="6">
    <location>
        <begin position="344"/>
        <end position="363"/>
    </location>
</feature>
<dbReference type="AlphaFoldDB" id="A0A8H6N3M8"/>
<evidence type="ECO:0000256" key="6">
    <source>
        <dbReference type="SAM" id="Phobius"/>
    </source>
</evidence>
<dbReference type="PANTHER" id="PTHR23507:SF1">
    <property type="entry name" value="FI18259P1-RELATED"/>
    <property type="match status" value="1"/>
</dbReference>
<gene>
    <name evidence="8" type="ORF">CPLU01_13346</name>
</gene>